<dbReference type="OrthoDB" id="7022244at2"/>
<accession>A0A4Q9QZA8</accession>
<evidence type="ECO:0000313" key="4">
    <source>
        <dbReference type="Proteomes" id="UP000291334"/>
    </source>
</evidence>
<evidence type="ECO:0000256" key="1">
    <source>
        <dbReference type="SAM" id="SignalP"/>
    </source>
</evidence>
<feature type="chain" id="PRO_5020677237" description="3-isopropylmalate dehydratase" evidence="1">
    <location>
        <begin position="21"/>
        <end position="130"/>
    </location>
</feature>
<reference evidence="4 5" key="1">
    <citation type="submission" date="2018-06" db="EMBL/GenBank/DDBJ databases">
        <title>Three novel Pseudomonas species isolated from symptomatic oak.</title>
        <authorList>
            <person name="Bueno-Gonzalez V."/>
            <person name="Brady C."/>
        </authorList>
    </citation>
    <scope>NUCLEOTIDE SEQUENCE [LARGE SCALE GENOMIC DNA]</scope>
    <source>
        <strain evidence="3 4">P26B</strain>
        <strain evidence="2 5">P6B</strain>
    </source>
</reference>
<name>A0A4Q9QZA8_9GAMM</name>
<dbReference type="RefSeq" id="WP_131176741.1">
    <property type="nucleotide sequence ID" value="NZ_QJUL01000020.1"/>
</dbReference>
<dbReference type="EMBL" id="QJUM01000003">
    <property type="protein sequence ID" value="TBV08900.1"/>
    <property type="molecule type" value="Genomic_DNA"/>
</dbReference>
<feature type="signal peptide" evidence="1">
    <location>
        <begin position="1"/>
        <end position="20"/>
    </location>
</feature>
<gene>
    <name evidence="3" type="ORF">DNK34_02930</name>
    <name evidence="2" type="ORF">DNK44_14915</name>
</gene>
<organism evidence="2 5">
    <name type="scientific">Phytopseudomonas dryadis</name>
    <dbReference type="NCBI Taxonomy" id="2487520"/>
    <lineage>
        <taxon>Bacteria</taxon>
        <taxon>Pseudomonadati</taxon>
        <taxon>Pseudomonadota</taxon>
        <taxon>Gammaproteobacteria</taxon>
        <taxon>Pseudomonadales</taxon>
        <taxon>Pseudomonadaceae</taxon>
        <taxon>Phytopseudomonas</taxon>
    </lineage>
</organism>
<protein>
    <recommendedName>
        <fullName evidence="6">3-isopropylmalate dehydratase</fullName>
    </recommendedName>
</protein>
<keyword evidence="1" id="KW-0732">Signal</keyword>
<dbReference type="Proteomes" id="UP000293172">
    <property type="component" value="Unassembled WGS sequence"/>
</dbReference>
<dbReference type="AlphaFoldDB" id="A0A4Q9QZA8"/>
<evidence type="ECO:0000313" key="5">
    <source>
        <dbReference type="Proteomes" id="UP000293172"/>
    </source>
</evidence>
<keyword evidence="4" id="KW-1185">Reference proteome</keyword>
<comment type="caution">
    <text evidence="2">The sequence shown here is derived from an EMBL/GenBank/DDBJ whole genome shotgun (WGS) entry which is preliminary data.</text>
</comment>
<dbReference type="EMBL" id="QJUL01000020">
    <property type="protein sequence ID" value="TBU90945.1"/>
    <property type="molecule type" value="Genomic_DNA"/>
</dbReference>
<dbReference type="Proteomes" id="UP000291334">
    <property type="component" value="Unassembled WGS sequence"/>
</dbReference>
<proteinExistence type="predicted"/>
<evidence type="ECO:0008006" key="6">
    <source>
        <dbReference type="Google" id="ProtNLM"/>
    </source>
</evidence>
<evidence type="ECO:0000313" key="2">
    <source>
        <dbReference type="EMBL" id="TBU90945.1"/>
    </source>
</evidence>
<sequence>MLRFCLLFLVALQWQATAQAQVLPSHTTMGDGYAVLIISRERLEMASPCEIGLYLQDQLAARLFQGQSVSFNLPPGQVSIRMGMIGTGTCQAGITPLDSQRLMLQAGEIRRYRIALGPSGPYLTPAPPTQ</sequence>
<evidence type="ECO:0000313" key="3">
    <source>
        <dbReference type="EMBL" id="TBV08900.1"/>
    </source>
</evidence>